<keyword evidence="7 15" id="KW-0548">Nucleotidyltransferase</keyword>
<dbReference type="CDD" id="cd02064">
    <property type="entry name" value="FAD_synthetase_N"/>
    <property type="match status" value="1"/>
</dbReference>
<dbReference type="PANTHER" id="PTHR22749">
    <property type="entry name" value="RIBOFLAVIN KINASE/FMN ADENYLYLTRANSFERASE"/>
    <property type="match status" value="1"/>
</dbReference>
<dbReference type="EC" id="2.7.7.2" evidence="15"/>
<dbReference type="GO" id="GO:0009398">
    <property type="term" value="P:FMN biosynthetic process"/>
    <property type="evidence" value="ECO:0007669"/>
    <property type="project" value="UniProtKB-UniRule"/>
</dbReference>
<organism evidence="17 18">
    <name type="scientific">Leptospira ilyithenensis</name>
    <dbReference type="NCBI Taxonomy" id="2484901"/>
    <lineage>
        <taxon>Bacteria</taxon>
        <taxon>Pseudomonadati</taxon>
        <taxon>Spirochaetota</taxon>
        <taxon>Spirochaetia</taxon>
        <taxon>Leptospirales</taxon>
        <taxon>Leptospiraceae</taxon>
        <taxon>Leptospira</taxon>
    </lineage>
</organism>
<dbReference type="InterPro" id="IPR023465">
    <property type="entry name" value="Riboflavin_kinase_dom_sf"/>
</dbReference>
<evidence type="ECO:0000256" key="4">
    <source>
        <dbReference type="ARBA" id="ARBA00022630"/>
    </source>
</evidence>
<dbReference type="RefSeq" id="WP_135763233.1">
    <property type="nucleotide sequence ID" value="NZ_RQHV01000032.1"/>
</dbReference>
<keyword evidence="8 15" id="KW-0547">Nucleotide-binding</keyword>
<dbReference type="NCBIfam" id="NF004162">
    <property type="entry name" value="PRK05627.1-5"/>
    <property type="match status" value="1"/>
</dbReference>
<evidence type="ECO:0000256" key="13">
    <source>
        <dbReference type="ARBA" id="ARBA00047880"/>
    </source>
</evidence>
<evidence type="ECO:0000256" key="3">
    <source>
        <dbReference type="ARBA" id="ARBA00005201"/>
    </source>
</evidence>
<dbReference type="FunFam" id="3.40.50.620:FF:000021">
    <property type="entry name" value="Riboflavin biosynthesis protein"/>
    <property type="match status" value="1"/>
</dbReference>
<dbReference type="InterPro" id="IPR015864">
    <property type="entry name" value="FAD_synthase"/>
</dbReference>
<evidence type="ECO:0000256" key="11">
    <source>
        <dbReference type="ARBA" id="ARBA00022840"/>
    </source>
</evidence>
<comment type="similarity">
    <text evidence="15">Belongs to the ribF family.</text>
</comment>
<dbReference type="InterPro" id="IPR015865">
    <property type="entry name" value="Riboflavin_kinase_bac/euk"/>
</dbReference>
<keyword evidence="12" id="KW-0511">Multifunctional enzyme</keyword>
<evidence type="ECO:0000256" key="9">
    <source>
        <dbReference type="ARBA" id="ARBA00022777"/>
    </source>
</evidence>
<dbReference type="EC" id="2.7.1.26" evidence="15"/>
<dbReference type="FunFam" id="2.40.30.30:FF:000003">
    <property type="entry name" value="Riboflavin biosynthesis protein"/>
    <property type="match status" value="1"/>
</dbReference>
<keyword evidence="11 15" id="KW-0067">ATP-binding</keyword>
<accession>A0A4R9LT63</accession>
<dbReference type="NCBIfam" id="TIGR00083">
    <property type="entry name" value="ribF"/>
    <property type="match status" value="1"/>
</dbReference>
<proteinExistence type="inferred from homology"/>
<dbReference type="Gene3D" id="3.40.50.620">
    <property type="entry name" value="HUPs"/>
    <property type="match status" value="1"/>
</dbReference>
<evidence type="ECO:0000256" key="10">
    <source>
        <dbReference type="ARBA" id="ARBA00022827"/>
    </source>
</evidence>
<name>A0A4R9LT63_9LEPT</name>
<evidence type="ECO:0000256" key="5">
    <source>
        <dbReference type="ARBA" id="ARBA00022643"/>
    </source>
</evidence>
<evidence type="ECO:0000256" key="2">
    <source>
        <dbReference type="ARBA" id="ARBA00004726"/>
    </source>
</evidence>
<gene>
    <name evidence="17" type="ORF">EHS11_04595</name>
</gene>
<dbReference type="Proteomes" id="UP000298264">
    <property type="component" value="Unassembled WGS sequence"/>
</dbReference>
<keyword evidence="10 15" id="KW-0274">FAD</keyword>
<evidence type="ECO:0000256" key="7">
    <source>
        <dbReference type="ARBA" id="ARBA00022695"/>
    </source>
</evidence>
<comment type="catalytic activity">
    <reaction evidence="14 15">
        <text>FMN + ATP + H(+) = FAD + diphosphate</text>
        <dbReference type="Rhea" id="RHEA:17237"/>
        <dbReference type="ChEBI" id="CHEBI:15378"/>
        <dbReference type="ChEBI" id="CHEBI:30616"/>
        <dbReference type="ChEBI" id="CHEBI:33019"/>
        <dbReference type="ChEBI" id="CHEBI:57692"/>
        <dbReference type="ChEBI" id="CHEBI:58210"/>
        <dbReference type="EC" id="2.7.7.2"/>
    </reaction>
</comment>
<comment type="pathway">
    <text evidence="3 15">Cofactor biosynthesis; FMN biosynthesis; FMN from riboflavin (ATP route): step 1/1.</text>
</comment>
<dbReference type="Pfam" id="PF06574">
    <property type="entry name" value="FAD_syn"/>
    <property type="match status" value="1"/>
</dbReference>
<evidence type="ECO:0000256" key="14">
    <source>
        <dbReference type="ARBA" id="ARBA00049494"/>
    </source>
</evidence>
<dbReference type="EMBL" id="RQHV01000032">
    <property type="protein sequence ID" value="TGN13179.1"/>
    <property type="molecule type" value="Genomic_DNA"/>
</dbReference>
<evidence type="ECO:0000256" key="12">
    <source>
        <dbReference type="ARBA" id="ARBA00023268"/>
    </source>
</evidence>
<dbReference type="GO" id="GO:0006747">
    <property type="term" value="P:FAD biosynthetic process"/>
    <property type="evidence" value="ECO:0007669"/>
    <property type="project" value="UniProtKB-UniRule"/>
</dbReference>
<keyword evidence="9 15" id="KW-0418">Kinase</keyword>
<protein>
    <recommendedName>
        <fullName evidence="15">Riboflavin biosynthesis protein</fullName>
    </recommendedName>
    <domain>
        <recommendedName>
            <fullName evidence="15">Riboflavin kinase</fullName>
            <ecNumber evidence="15">2.7.1.26</ecNumber>
        </recommendedName>
        <alternativeName>
            <fullName evidence="15">Flavokinase</fullName>
        </alternativeName>
    </domain>
    <domain>
        <recommendedName>
            <fullName evidence="15">FMN adenylyltransferase</fullName>
            <ecNumber evidence="15">2.7.7.2</ecNumber>
        </recommendedName>
        <alternativeName>
            <fullName evidence="15">FAD pyrophosphorylase</fullName>
        </alternativeName>
        <alternativeName>
            <fullName evidence="15">FAD synthase</fullName>
        </alternativeName>
    </domain>
</protein>
<comment type="catalytic activity">
    <reaction evidence="13 15">
        <text>riboflavin + ATP = FMN + ADP + H(+)</text>
        <dbReference type="Rhea" id="RHEA:14357"/>
        <dbReference type="ChEBI" id="CHEBI:15378"/>
        <dbReference type="ChEBI" id="CHEBI:30616"/>
        <dbReference type="ChEBI" id="CHEBI:57986"/>
        <dbReference type="ChEBI" id="CHEBI:58210"/>
        <dbReference type="ChEBI" id="CHEBI:456216"/>
        <dbReference type="EC" id="2.7.1.26"/>
    </reaction>
</comment>
<evidence type="ECO:0000256" key="6">
    <source>
        <dbReference type="ARBA" id="ARBA00022679"/>
    </source>
</evidence>
<comment type="pathway">
    <text evidence="2 15">Cofactor biosynthesis; FAD biosynthesis; FAD from FMN: step 1/1.</text>
</comment>
<evidence type="ECO:0000313" key="17">
    <source>
        <dbReference type="EMBL" id="TGN13179.1"/>
    </source>
</evidence>
<comment type="function">
    <text evidence="1">Catalyzes the phosphorylation of riboflavin to FMN followed by the adenylation of FMN to FAD.</text>
</comment>
<dbReference type="Pfam" id="PF01687">
    <property type="entry name" value="Flavokinase"/>
    <property type="match status" value="1"/>
</dbReference>
<dbReference type="GO" id="GO:0009231">
    <property type="term" value="P:riboflavin biosynthetic process"/>
    <property type="evidence" value="ECO:0007669"/>
    <property type="project" value="InterPro"/>
</dbReference>
<keyword evidence="4 15" id="KW-0285">Flavoprotein</keyword>
<dbReference type="InterPro" id="IPR002606">
    <property type="entry name" value="Riboflavin_kinase_bac"/>
</dbReference>
<keyword evidence="18" id="KW-1185">Reference proteome</keyword>
<dbReference type="AlphaFoldDB" id="A0A4R9LT63"/>
<evidence type="ECO:0000313" key="18">
    <source>
        <dbReference type="Proteomes" id="UP000298264"/>
    </source>
</evidence>
<evidence type="ECO:0000256" key="1">
    <source>
        <dbReference type="ARBA" id="ARBA00002121"/>
    </source>
</evidence>
<feature type="domain" description="Riboflavin kinase" evidence="16">
    <location>
        <begin position="184"/>
        <end position="308"/>
    </location>
</feature>
<dbReference type="SMART" id="SM00904">
    <property type="entry name" value="Flavokinase"/>
    <property type="match status" value="1"/>
</dbReference>
<keyword evidence="6 15" id="KW-0808">Transferase</keyword>
<comment type="caution">
    <text evidence="17">The sequence shown here is derived from an EMBL/GenBank/DDBJ whole genome shotgun (WGS) entry which is preliminary data.</text>
</comment>
<dbReference type="PIRSF" id="PIRSF004491">
    <property type="entry name" value="FAD_Synth"/>
    <property type="match status" value="1"/>
</dbReference>
<evidence type="ECO:0000256" key="15">
    <source>
        <dbReference type="PIRNR" id="PIRNR004491"/>
    </source>
</evidence>
<dbReference type="NCBIfam" id="NF004160">
    <property type="entry name" value="PRK05627.1-3"/>
    <property type="match status" value="1"/>
</dbReference>
<dbReference type="OrthoDB" id="9803667at2"/>
<keyword evidence="5 15" id="KW-0288">FMN</keyword>
<evidence type="ECO:0000256" key="8">
    <source>
        <dbReference type="ARBA" id="ARBA00022741"/>
    </source>
</evidence>
<dbReference type="Gene3D" id="2.40.30.30">
    <property type="entry name" value="Riboflavin kinase-like"/>
    <property type="match status" value="1"/>
</dbReference>
<evidence type="ECO:0000259" key="16">
    <source>
        <dbReference type="SMART" id="SM00904"/>
    </source>
</evidence>
<dbReference type="SUPFAM" id="SSF82114">
    <property type="entry name" value="Riboflavin kinase-like"/>
    <property type="match status" value="1"/>
</dbReference>
<sequence length="309" mass="34667">MKIIKSITSIDSAFAKGSSLTLGNFDGIHLGHQTLLNRTVQVAKERNIPSVVVTYSPHPSVVLGKNPNFKYLTTEPEKEELIRSFNIDYLVVLDFTIELSRMSAEDFLEKIIIQKLNAKYIVIGYNHFFGQGRRGDFHLLQENANRYGYEVELRDAVTQGEQKISSSVIRNFLDIGDMKGASFILGRNYSLTGKVKEGAKRGRTIGFPTANLELPEERILPGIGVYACYTIVGAVKYKAMVNIGKNPTFDGEQMHVEVNILDFARDIYGETIEVQLVQKIRDEVKFSGIEALKKQLEADRETSLKILVG</sequence>
<dbReference type="InterPro" id="IPR023468">
    <property type="entry name" value="Riboflavin_kinase"/>
</dbReference>
<dbReference type="UniPathway" id="UPA00276">
    <property type="reaction ID" value="UER00406"/>
</dbReference>
<dbReference type="GO" id="GO:0003919">
    <property type="term" value="F:FMN adenylyltransferase activity"/>
    <property type="evidence" value="ECO:0007669"/>
    <property type="project" value="UniProtKB-UniRule"/>
</dbReference>
<dbReference type="InterPro" id="IPR014729">
    <property type="entry name" value="Rossmann-like_a/b/a_fold"/>
</dbReference>
<dbReference type="GO" id="GO:0005524">
    <property type="term" value="F:ATP binding"/>
    <property type="evidence" value="ECO:0007669"/>
    <property type="project" value="UniProtKB-UniRule"/>
</dbReference>
<dbReference type="GO" id="GO:0008531">
    <property type="term" value="F:riboflavin kinase activity"/>
    <property type="evidence" value="ECO:0007669"/>
    <property type="project" value="UniProtKB-UniRule"/>
</dbReference>
<dbReference type="PANTHER" id="PTHR22749:SF6">
    <property type="entry name" value="RIBOFLAVIN KINASE"/>
    <property type="match status" value="1"/>
</dbReference>
<dbReference type="SUPFAM" id="SSF52374">
    <property type="entry name" value="Nucleotidylyl transferase"/>
    <property type="match status" value="1"/>
</dbReference>
<dbReference type="UniPathway" id="UPA00277">
    <property type="reaction ID" value="UER00407"/>
</dbReference>
<reference evidence="17" key="1">
    <citation type="journal article" date="2019" name="PLoS Negl. Trop. Dis.">
        <title>Revisiting the worldwide diversity of Leptospira species in the environment.</title>
        <authorList>
            <person name="Vincent A.T."/>
            <person name="Schiettekatte O."/>
            <person name="Bourhy P."/>
            <person name="Veyrier F.J."/>
            <person name="Picardeau M."/>
        </authorList>
    </citation>
    <scope>NUCLEOTIDE SEQUENCE [LARGE SCALE GENOMIC DNA]</scope>
    <source>
        <strain evidence="17">201400974</strain>
    </source>
</reference>